<dbReference type="Gene3D" id="2.30.30.100">
    <property type="match status" value="1"/>
</dbReference>
<dbReference type="InterPro" id="IPR005001">
    <property type="entry name" value="Hfq"/>
</dbReference>
<accession>A0A2N4TY52</accession>
<reference evidence="2 3" key="1">
    <citation type="submission" date="2017-12" db="EMBL/GenBank/DDBJ databases">
        <title>Draft genome sequence of Ralstonia pickettii 52.</title>
        <authorList>
            <person name="Zheng B."/>
        </authorList>
    </citation>
    <scope>NUCLEOTIDE SEQUENCE [LARGE SCALE GENOMIC DNA]</scope>
    <source>
        <strain evidence="2 3">52</strain>
    </source>
</reference>
<feature type="region of interest" description="Disordered" evidence="1">
    <location>
        <begin position="41"/>
        <end position="81"/>
    </location>
</feature>
<dbReference type="GO" id="GO:0003723">
    <property type="term" value="F:RNA binding"/>
    <property type="evidence" value="ECO:0007669"/>
    <property type="project" value="InterPro"/>
</dbReference>
<dbReference type="SUPFAM" id="SSF50182">
    <property type="entry name" value="Sm-like ribonucleoproteins"/>
    <property type="match status" value="1"/>
</dbReference>
<feature type="compositionally biased region" description="Polar residues" evidence="1">
    <location>
        <begin position="45"/>
        <end position="54"/>
    </location>
</feature>
<dbReference type="Proteomes" id="UP000234456">
    <property type="component" value="Unassembled WGS sequence"/>
</dbReference>
<organism evidence="2 3">
    <name type="scientific">Ralstonia pickettii</name>
    <name type="common">Burkholderia pickettii</name>
    <dbReference type="NCBI Taxonomy" id="329"/>
    <lineage>
        <taxon>Bacteria</taxon>
        <taxon>Pseudomonadati</taxon>
        <taxon>Pseudomonadota</taxon>
        <taxon>Betaproteobacteria</taxon>
        <taxon>Burkholderiales</taxon>
        <taxon>Burkholderiaceae</taxon>
        <taxon>Ralstonia</taxon>
    </lineage>
</organism>
<feature type="compositionally biased region" description="Basic and acidic residues" evidence="1">
    <location>
        <begin position="58"/>
        <end position="70"/>
    </location>
</feature>
<feature type="region of interest" description="Disordered" evidence="1">
    <location>
        <begin position="144"/>
        <end position="166"/>
    </location>
</feature>
<dbReference type="InterPro" id="IPR010920">
    <property type="entry name" value="LSM_dom_sf"/>
</dbReference>
<dbReference type="GO" id="GO:0006355">
    <property type="term" value="P:regulation of DNA-templated transcription"/>
    <property type="evidence" value="ECO:0007669"/>
    <property type="project" value="InterPro"/>
</dbReference>
<evidence type="ECO:0000313" key="2">
    <source>
        <dbReference type="EMBL" id="PLC44593.1"/>
    </source>
</evidence>
<gene>
    <name evidence="2" type="ORF">C0Q88_07895</name>
</gene>
<name>A0A2N4TY52_RALPI</name>
<evidence type="ECO:0008006" key="4">
    <source>
        <dbReference type="Google" id="ProtNLM"/>
    </source>
</evidence>
<dbReference type="AlphaFoldDB" id="A0A2N4TY52"/>
<sequence>MSESTLRASFVQIRRDCMLSTTEAERQAQIAEGARLARSEGESFGSFTRRSGTLSVRRNPDRADRADRPVRTGGFAPRAKSAGAVKGHEAFLKALETSGASITVLMASDEEPITGKVKTSDKFTVSLETADGTWVLFKHDISRFKPLTPRPGKEAGTAQSADEDQA</sequence>
<protein>
    <recommendedName>
        <fullName evidence="4">RNA chaperone Hfq</fullName>
    </recommendedName>
</protein>
<evidence type="ECO:0000256" key="1">
    <source>
        <dbReference type="SAM" id="MobiDB-lite"/>
    </source>
</evidence>
<dbReference type="EMBL" id="PKQE01000001">
    <property type="protein sequence ID" value="PLC44593.1"/>
    <property type="molecule type" value="Genomic_DNA"/>
</dbReference>
<comment type="caution">
    <text evidence="2">The sequence shown here is derived from an EMBL/GenBank/DDBJ whole genome shotgun (WGS) entry which is preliminary data.</text>
</comment>
<evidence type="ECO:0000313" key="3">
    <source>
        <dbReference type="Proteomes" id="UP000234456"/>
    </source>
</evidence>
<dbReference type="Pfam" id="PF17209">
    <property type="entry name" value="Hfq"/>
    <property type="match status" value="1"/>
</dbReference>
<proteinExistence type="predicted"/>